<dbReference type="Proteomes" id="UP000078407">
    <property type="component" value="Unassembled WGS sequence"/>
</dbReference>
<dbReference type="EMBL" id="LXEQ01000053">
    <property type="protein sequence ID" value="OAT25572.1"/>
    <property type="molecule type" value="Genomic_DNA"/>
</dbReference>
<organism evidence="1 2">
    <name type="scientific">Buttiauxella ferragutiae ATCC 51602</name>
    <dbReference type="NCBI Taxonomy" id="1354252"/>
    <lineage>
        <taxon>Bacteria</taxon>
        <taxon>Pseudomonadati</taxon>
        <taxon>Pseudomonadota</taxon>
        <taxon>Gammaproteobacteria</taxon>
        <taxon>Enterobacterales</taxon>
        <taxon>Enterobacteriaceae</taxon>
        <taxon>Buttiauxella</taxon>
    </lineage>
</organism>
<gene>
    <name evidence="1" type="ORF">M976_03715</name>
</gene>
<reference evidence="1 2" key="1">
    <citation type="submission" date="2016-04" db="EMBL/GenBank/DDBJ databases">
        <title>ATOL: Assembling a taxonomically balanced genome-scale reconstruction of the evolutionary history of the Enterobacteriaceae.</title>
        <authorList>
            <person name="Plunkett G.III."/>
            <person name="Neeno-Eckwall E.C."/>
            <person name="Glasner J.D."/>
            <person name="Perna N.T."/>
        </authorList>
    </citation>
    <scope>NUCLEOTIDE SEQUENCE [LARGE SCALE GENOMIC DNA]</scope>
    <source>
        <strain evidence="1 2">ATCC 51602</strain>
    </source>
</reference>
<protein>
    <submittedName>
        <fullName evidence="1">Uncharacterized protein</fullName>
    </submittedName>
</protein>
<comment type="caution">
    <text evidence="1">The sequence shown here is derived from an EMBL/GenBank/DDBJ whole genome shotgun (WGS) entry which is preliminary data.</text>
</comment>
<name>A0ABX2W4G5_9ENTR</name>
<evidence type="ECO:0000313" key="2">
    <source>
        <dbReference type="Proteomes" id="UP000078407"/>
    </source>
</evidence>
<proteinExistence type="predicted"/>
<sequence>MPNETITNFKVSFDGANERSFTDPQGYSIEDIKDTTFNPIVKGVSNRIKFSGREKPNDWLTASRNFIVEGIPEWQWTKATPQQNNMELRNQLIVIYKDILNDLEGNDLVNVKKKYSIALKEYAITDFTEDTELFFNSIGIVDAIKQGKVNSTPDWDKFKVLVYQKNRIFCLGIGGASRRSPIQFFDEKGEHIFSWNPFFAMIDGKMVLVR</sequence>
<dbReference type="RefSeq" id="WP_064547607.1">
    <property type="nucleotide sequence ID" value="NZ_LXEQ01000053.1"/>
</dbReference>
<accession>A0ABX2W4G5</accession>
<evidence type="ECO:0000313" key="1">
    <source>
        <dbReference type="EMBL" id="OAT25572.1"/>
    </source>
</evidence>
<keyword evidence="2" id="KW-1185">Reference proteome</keyword>